<gene>
    <name evidence="2" type="ORF">C7381_1129</name>
</gene>
<reference evidence="2 3" key="1">
    <citation type="submission" date="2018-04" db="EMBL/GenBank/DDBJ databases">
        <title>Genomic Encyclopedia of Type Strains, Phase IV (KMG-IV): sequencing the most valuable type-strain genomes for metagenomic binning, comparative biology and taxonomic classification.</title>
        <authorList>
            <person name="Goeker M."/>
        </authorList>
    </citation>
    <scope>NUCLEOTIDE SEQUENCE [LARGE SCALE GENOMIC DNA]</scope>
    <source>
        <strain evidence="2 3">DSM 20705</strain>
    </source>
</reference>
<dbReference type="AlphaFoldDB" id="A0A2U1DMS2"/>
<evidence type="ECO:0000313" key="3">
    <source>
        <dbReference type="Proteomes" id="UP000245793"/>
    </source>
</evidence>
<comment type="caution">
    <text evidence="2">The sequence shown here is derived from an EMBL/GenBank/DDBJ whole genome shotgun (WGS) entry which is preliminary data.</text>
</comment>
<evidence type="ECO:0000259" key="1">
    <source>
        <dbReference type="Pfam" id="PF18475"/>
    </source>
</evidence>
<protein>
    <recommendedName>
        <fullName evidence="1">PIN-like domain-containing protein</fullName>
    </recommendedName>
</protein>
<keyword evidence="3" id="KW-1185">Reference proteome</keyword>
<dbReference type="InterPro" id="IPR041494">
    <property type="entry name" value="PIN7"/>
</dbReference>
<evidence type="ECO:0000313" key="2">
    <source>
        <dbReference type="EMBL" id="PVY88984.1"/>
    </source>
</evidence>
<feature type="domain" description="PIN-like" evidence="1">
    <location>
        <begin position="4"/>
        <end position="102"/>
    </location>
</feature>
<name>A0A2U1DMS2_9FIRM</name>
<dbReference type="EMBL" id="QEKV01000012">
    <property type="protein sequence ID" value="PVY88984.1"/>
    <property type="molecule type" value="Genomic_DNA"/>
</dbReference>
<sequence>MLIYVDTENMEANWVDVLPYLEENDTIYVFYTKNSKGLDIGKLDLIRNSDANIILLPASTGDNALDFVLSSQLGNKIDEAKVHIILSGDNGYTPLVKFWEERAEVFITSDIEQVIEYIKTGTMPKPKPLPSGRLVMEIDIPDEKRRQVQSVLDKVGNGDLNAIYQSLIKAFGQDEGLVLYKEIRSRIR</sequence>
<dbReference type="RefSeq" id="WP_034548345.1">
    <property type="nucleotide sequence ID" value="NZ_CP096650.1"/>
</dbReference>
<dbReference type="Pfam" id="PF18475">
    <property type="entry name" value="PIN7"/>
    <property type="match status" value="1"/>
</dbReference>
<organism evidence="2 3">
    <name type="scientific">Ezakiella coagulans</name>
    <dbReference type="NCBI Taxonomy" id="46507"/>
    <lineage>
        <taxon>Bacteria</taxon>
        <taxon>Bacillati</taxon>
        <taxon>Bacillota</taxon>
        <taxon>Tissierellia</taxon>
        <taxon>Ezakiella</taxon>
    </lineage>
</organism>
<proteinExistence type="predicted"/>
<dbReference type="Proteomes" id="UP000245793">
    <property type="component" value="Unassembled WGS sequence"/>
</dbReference>
<accession>A0A2U1DMS2</accession>